<keyword evidence="1" id="KW-0472">Membrane</keyword>
<evidence type="ECO:0000259" key="2">
    <source>
        <dbReference type="Pfam" id="PF03372"/>
    </source>
</evidence>
<dbReference type="Gene3D" id="3.60.10.10">
    <property type="entry name" value="Endonuclease/exonuclease/phosphatase"/>
    <property type="match status" value="1"/>
</dbReference>
<dbReference type="GO" id="GO:0004527">
    <property type="term" value="F:exonuclease activity"/>
    <property type="evidence" value="ECO:0007669"/>
    <property type="project" value="UniProtKB-KW"/>
</dbReference>
<proteinExistence type="predicted"/>
<protein>
    <submittedName>
        <fullName evidence="3">Endonuclease/exonuclease/phosphatase family protein</fullName>
    </submittedName>
</protein>
<dbReference type="AlphaFoldDB" id="A0A502ECR2"/>
<dbReference type="Proteomes" id="UP000320095">
    <property type="component" value="Unassembled WGS sequence"/>
</dbReference>
<dbReference type="Pfam" id="PF03372">
    <property type="entry name" value="Exo_endo_phos"/>
    <property type="match status" value="1"/>
</dbReference>
<organism evidence="3 4">
    <name type="scientific">Mycolicibacterium hodleri</name>
    <dbReference type="NCBI Taxonomy" id="49897"/>
    <lineage>
        <taxon>Bacteria</taxon>
        <taxon>Bacillati</taxon>
        <taxon>Actinomycetota</taxon>
        <taxon>Actinomycetes</taxon>
        <taxon>Mycobacteriales</taxon>
        <taxon>Mycobacteriaceae</taxon>
        <taxon>Mycolicibacterium</taxon>
    </lineage>
</organism>
<keyword evidence="3" id="KW-0540">Nuclease</keyword>
<comment type="caution">
    <text evidence="3">The sequence shown here is derived from an EMBL/GenBank/DDBJ whole genome shotgun (WGS) entry which is preliminary data.</text>
</comment>
<keyword evidence="3" id="KW-0269">Exonuclease</keyword>
<feature type="transmembrane region" description="Helical" evidence="1">
    <location>
        <begin position="59"/>
        <end position="79"/>
    </location>
</feature>
<dbReference type="RefSeq" id="WP_140690664.1">
    <property type="nucleotide sequence ID" value="NZ_RCZG01000004.1"/>
</dbReference>
<keyword evidence="1" id="KW-1133">Transmembrane helix</keyword>
<dbReference type="EMBL" id="RCZG01000004">
    <property type="protein sequence ID" value="TPG34250.1"/>
    <property type="molecule type" value="Genomic_DNA"/>
</dbReference>
<dbReference type="GO" id="GO:0004519">
    <property type="term" value="F:endonuclease activity"/>
    <property type="evidence" value="ECO:0007669"/>
    <property type="project" value="UniProtKB-KW"/>
</dbReference>
<reference evidence="3 4" key="1">
    <citation type="journal article" date="2019" name="Environ. Microbiol.">
        <title>Species interactions and distinct microbial communities in high Arctic permafrost affected cryosols are associated with the CH4 and CO2 gas fluxes.</title>
        <authorList>
            <person name="Altshuler I."/>
            <person name="Hamel J."/>
            <person name="Turney S."/>
            <person name="Magnuson E."/>
            <person name="Levesque R."/>
            <person name="Greer C."/>
            <person name="Whyte L.G."/>
        </authorList>
    </citation>
    <scope>NUCLEOTIDE SEQUENCE [LARGE SCALE GENOMIC DNA]</scope>
    <source>
        <strain evidence="3 4">S5.20</strain>
    </source>
</reference>
<keyword evidence="3" id="KW-0255">Endonuclease</keyword>
<accession>A0A502ECR2</accession>
<dbReference type="OrthoDB" id="2340043at2"/>
<dbReference type="InterPro" id="IPR005135">
    <property type="entry name" value="Endo/exonuclease/phosphatase"/>
</dbReference>
<dbReference type="InterPro" id="IPR036691">
    <property type="entry name" value="Endo/exonu/phosph_ase_sf"/>
</dbReference>
<name>A0A502ECR2_9MYCO</name>
<dbReference type="SUPFAM" id="SSF56219">
    <property type="entry name" value="DNase I-like"/>
    <property type="match status" value="1"/>
</dbReference>
<evidence type="ECO:0000313" key="3">
    <source>
        <dbReference type="EMBL" id="TPG34250.1"/>
    </source>
</evidence>
<evidence type="ECO:0000256" key="1">
    <source>
        <dbReference type="SAM" id="Phobius"/>
    </source>
</evidence>
<sequence length="315" mass="33698">MITAGLGVLLLLAATAALAVRYAPIPGHRTLYLVIASPYLMLAAPAAIVVLAWGRRWPLAGLACLLTAVLVAIQVPWFVRVTPDPSSVGVRVMTLNMLYGEADPADMVRVAEGSADILLAQELTPEAVQGLSAAGIQKEFPYRALDARPSSAGVGIYSRYPITYSTRIPGYMLAMVNARVRIPRITHDVSLLSVHLDAPWPRAIDGWHRDLAKLPSTVSEVAAQAGEGAVLIGGDFNSTIDMLPFRQLLANGYQDAARQAGSGRNFTYPANKRYPPVLGIDHVLTRNATAVSTETVEVKGTDHRALLTTIMVPTG</sequence>
<keyword evidence="4" id="KW-1185">Reference proteome</keyword>
<keyword evidence="1" id="KW-0812">Transmembrane</keyword>
<keyword evidence="3" id="KW-0378">Hydrolase</keyword>
<feature type="domain" description="Endonuclease/exonuclease/phosphatase" evidence="2">
    <location>
        <begin position="93"/>
        <end position="303"/>
    </location>
</feature>
<feature type="transmembrane region" description="Helical" evidence="1">
    <location>
        <begin position="29"/>
        <end position="52"/>
    </location>
</feature>
<evidence type="ECO:0000313" key="4">
    <source>
        <dbReference type="Proteomes" id="UP000320095"/>
    </source>
</evidence>
<gene>
    <name evidence="3" type="ORF">EAH80_11705</name>
</gene>